<feature type="non-terminal residue" evidence="1">
    <location>
        <position position="1"/>
    </location>
</feature>
<name>A0A1J8QPD7_9AGAM</name>
<dbReference type="Proteomes" id="UP000183567">
    <property type="component" value="Unassembled WGS sequence"/>
</dbReference>
<sequence>VCLRETKGDYRLPATCYASFACLLLTEILLDIFTAIREDPQRLHPRATIAALAITCRTFKEPALGVVARLSRTLWLVRPLSIGDWGVFARYAPRIQSLTVDRFELDKISDPRVQQALTSSSALLPNLRSLLWTDNQDRFLPLLHTLLGAGIRSLTLHSDLYYKPWGHPTPAKSILLASIGARCPSIQEFDCEYGNSEESSRVVLKAVCGWHKLVHLSTGALNPQALAHLASLPSLRSLHFVSYDDFDADMQSNCIPTFAFKLDKVSITVPSHSHHIRRLRNVRFLSCRSTALYIDRRKQGLHHGPVDVPDLVISFSECFSPNIDHVKPDEGVLDDHRFAFGFGMVAPLLQFSRLTKLDLNWLCTSDVDDEALKTIVQFWPQLEEFYFGGGCDWLIMPHVSFTGLVHLIQHCQRLSRIKMRFSACPIDTDTESFSTTIPNEKLTYLFVGISPIVDPIVVACQLNALLPNLAHVTRSDYYDFLLCREPPFADEWDKVDQYLQLATSSH</sequence>
<dbReference type="STRING" id="180088.A0A1J8QPD7"/>
<protein>
    <recommendedName>
        <fullName evidence="3">F-box domain-containing protein</fullName>
    </recommendedName>
</protein>
<evidence type="ECO:0000313" key="1">
    <source>
        <dbReference type="EMBL" id="OJA15393.1"/>
    </source>
</evidence>
<comment type="caution">
    <text evidence="1">The sequence shown here is derived from an EMBL/GenBank/DDBJ whole genome shotgun (WGS) entry which is preliminary data.</text>
</comment>
<dbReference type="AlphaFoldDB" id="A0A1J8QPD7"/>
<proteinExistence type="predicted"/>
<dbReference type="InterPro" id="IPR032675">
    <property type="entry name" value="LRR_dom_sf"/>
</dbReference>
<dbReference type="Gene3D" id="3.80.10.10">
    <property type="entry name" value="Ribonuclease Inhibitor"/>
    <property type="match status" value="1"/>
</dbReference>
<accession>A0A1J8QPD7</accession>
<gene>
    <name evidence="1" type="ORF">AZE42_11046</name>
</gene>
<keyword evidence="2" id="KW-1185">Reference proteome</keyword>
<evidence type="ECO:0000313" key="2">
    <source>
        <dbReference type="Proteomes" id="UP000183567"/>
    </source>
</evidence>
<evidence type="ECO:0008006" key="3">
    <source>
        <dbReference type="Google" id="ProtNLM"/>
    </source>
</evidence>
<reference evidence="1 2" key="1">
    <citation type="submission" date="2016-03" db="EMBL/GenBank/DDBJ databases">
        <title>Comparative genomics of the ectomycorrhizal sister species Rhizopogon vinicolor and Rhizopogon vesiculosus (Basidiomycota: Boletales) reveals a divergence of the mating type B locus.</title>
        <authorList>
            <person name="Mujic A.B."/>
            <person name="Kuo A."/>
            <person name="Tritt A."/>
            <person name="Lipzen A."/>
            <person name="Chen C."/>
            <person name="Johnson J."/>
            <person name="Sharma A."/>
            <person name="Barry K."/>
            <person name="Grigoriev I.V."/>
            <person name="Spatafora J.W."/>
        </authorList>
    </citation>
    <scope>NUCLEOTIDE SEQUENCE [LARGE SCALE GENOMIC DNA]</scope>
    <source>
        <strain evidence="1 2">AM-OR11-056</strain>
    </source>
</reference>
<organism evidence="1 2">
    <name type="scientific">Rhizopogon vesiculosus</name>
    <dbReference type="NCBI Taxonomy" id="180088"/>
    <lineage>
        <taxon>Eukaryota</taxon>
        <taxon>Fungi</taxon>
        <taxon>Dikarya</taxon>
        <taxon>Basidiomycota</taxon>
        <taxon>Agaricomycotina</taxon>
        <taxon>Agaricomycetes</taxon>
        <taxon>Agaricomycetidae</taxon>
        <taxon>Boletales</taxon>
        <taxon>Suillineae</taxon>
        <taxon>Rhizopogonaceae</taxon>
        <taxon>Rhizopogon</taxon>
    </lineage>
</organism>
<dbReference type="EMBL" id="LVVM01003160">
    <property type="protein sequence ID" value="OJA15393.1"/>
    <property type="molecule type" value="Genomic_DNA"/>
</dbReference>
<dbReference type="OrthoDB" id="2619350at2759"/>
<dbReference type="SUPFAM" id="SSF52047">
    <property type="entry name" value="RNI-like"/>
    <property type="match status" value="1"/>
</dbReference>